<dbReference type="InterPro" id="IPR017150">
    <property type="entry name" value="Pept_M20_glutamate_carboxypep"/>
</dbReference>
<dbReference type="SUPFAM" id="SSF53187">
    <property type="entry name" value="Zn-dependent exopeptidases"/>
    <property type="match status" value="1"/>
</dbReference>
<dbReference type="Gene3D" id="3.40.630.10">
    <property type="entry name" value="Zn peptidases"/>
    <property type="match status" value="1"/>
</dbReference>
<dbReference type="CDD" id="cd03885">
    <property type="entry name" value="M20_CPDG2"/>
    <property type="match status" value="1"/>
</dbReference>
<dbReference type="InterPro" id="IPR011650">
    <property type="entry name" value="Peptidase_M20_dimer"/>
</dbReference>
<feature type="non-terminal residue" evidence="5">
    <location>
        <position position="1"/>
    </location>
</feature>
<dbReference type="InterPro" id="IPR036264">
    <property type="entry name" value="Bact_exopeptidase_dim_dom"/>
</dbReference>
<evidence type="ECO:0000256" key="3">
    <source>
        <dbReference type="PIRSR" id="PIRSR037238-1"/>
    </source>
</evidence>
<feature type="active site" evidence="3">
    <location>
        <position position="44"/>
    </location>
</feature>
<keyword evidence="2" id="KW-0378">Hydrolase</keyword>
<gene>
    <name evidence="5" type="ORF">HRJ53_28675</name>
</gene>
<sequence length="337" mass="35457">SDTAAPLAAVRSFAGGKFGKHLVCDMRLPGPRKAGRILALGHSDTVWPLGTLREMPFRKADGRLYGPGVYDMKAGIVFFLFAVRALRELDIGVRSRVLLQLNSDEEVGSASSRALTEKHASSSRAVLVLEPGTGATGRLKTARKGVGGFRMVVHGKASHAGVNSEAGASAVVELARQINRIAALAQPKRGITVNPGVISGGTRSNVVAAEAWAEIDIRVMRERDGAALEKQFRALRPFDKRCSIEISGGLNRPPMERSAGGVRLFRMARKLAAELGVDLEESLSGGGSDGNFTAALGIPTLDGLGAVGEGAHAANEHILMGRMADRTALLAKLLAAL</sequence>
<dbReference type="AlphaFoldDB" id="A0A7V8NWX0"/>
<proteinExistence type="predicted"/>
<dbReference type="Gene3D" id="3.30.70.360">
    <property type="match status" value="1"/>
</dbReference>
<evidence type="ECO:0000259" key="4">
    <source>
        <dbReference type="Pfam" id="PF07687"/>
    </source>
</evidence>
<dbReference type="Proteomes" id="UP000567293">
    <property type="component" value="Unassembled WGS sequence"/>
</dbReference>
<feature type="domain" description="Peptidase M20 dimerisation" evidence="4">
    <location>
        <begin position="141"/>
        <end position="234"/>
    </location>
</feature>
<keyword evidence="1" id="KW-0479">Metal-binding</keyword>
<keyword evidence="6" id="KW-1185">Reference proteome</keyword>
<dbReference type="GO" id="GO:0046872">
    <property type="term" value="F:metal ion binding"/>
    <property type="evidence" value="ECO:0007669"/>
    <property type="project" value="UniProtKB-KW"/>
</dbReference>
<evidence type="ECO:0000256" key="2">
    <source>
        <dbReference type="ARBA" id="ARBA00022801"/>
    </source>
</evidence>
<dbReference type="InterPro" id="IPR002933">
    <property type="entry name" value="Peptidase_M20"/>
</dbReference>
<dbReference type="PIRSF" id="PIRSF037238">
    <property type="entry name" value="Carboxypeptidase_G2"/>
    <property type="match status" value="1"/>
</dbReference>
<name>A0A7V8NWX0_9BACT</name>
<dbReference type="PANTHER" id="PTHR43808">
    <property type="entry name" value="ACETYLORNITHINE DEACETYLASE"/>
    <property type="match status" value="1"/>
</dbReference>
<dbReference type="Pfam" id="PF07687">
    <property type="entry name" value="M20_dimer"/>
    <property type="match status" value="1"/>
</dbReference>
<protein>
    <submittedName>
        <fullName evidence="5">M20 family metallopeptidase</fullName>
    </submittedName>
</protein>
<dbReference type="Pfam" id="PF01546">
    <property type="entry name" value="Peptidase_M20"/>
    <property type="match status" value="1"/>
</dbReference>
<dbReference type="PANTHER" id="PTHR43808:SF9">
    <property type="entry name" value="BLL0789 PROTEIN"/>
    <property type="match status" value="1"/>
</dbReference>
<dbReference type="GO" id="GO:0016787">
    <property type="term" value="F:hydrolase activity"/>
    <property type="evidence" value="ECO:0007669"/>
    <property type="project" value="UniProtKB-KW"/>
</dbReference>
<dbReference type="EMBL" id="JACDQQ010002777">
    <property type="protein sequence ID" value="MBA0088983.1"/>
    <property type="molecule type" value="Genomic_DNA"/>
</dbReference>
<evidence type="ECO:0000313" key="5">
    <source>
        <dbReference type="EMBL" id="MBA0088983.1"/>
    </source>
</evidence>
<comment type="caution">
    <text evidence="5">The sequence shown here is derived from an EMBL/GenBank/DDBJ whole genome shotgun (WGS) entry which is preliminary data.</text>
</comment>
<organism evidence="5 6">
    <name type="scientific">Candidatus Acidiferrum panamense</name>
    <dbReference type="NCBI Taxonomy" id="2741543"/>
    <lineage>
        <taxon>Bacteria</taxon>
        <taxon>Pseudomonadati</taxon>
        <taxon>Acidobacteriota</taxon>
        <taxon>Terriglobia</taxon>
        <taxon>Candidatus Acidiferrales</taxon>
        <taxon>Candidatus Acidiferrum</taxon>
    </lineage>
</organism>
<evidence type="ECO:0000313" key="6">
    <source>
        <dbReference type="Proteomes" id="UP000567293"/>
    </source>
</evidence>
<feature type="active site" description="Proton acceptor" evidence="3">
    <location>
        <position position="105"/>
    </location>
</feature>
<dbReference type="SUPFAM" id="SSF55031">
    <property type="entry name" value="Bacterial exopeptidase dimerisation domain"/>
    <property type="match status" value="1"/>
</dbReference>
<reference evidence="5" key="1">
    <citation type="submission" date="2020-06" db="EMBL/GenBank/DDBJ databases">
        <title>Legume-microbial interactions unlock mineral nutrients during tropical forest succession.</title>
        <authorList>
            <person name="Epihov D.Z."/>
        </authorList>
    </citation>
    <scope>NUCLEOTIDE SEQUENCE [LARGE SCALE GENOMIC DNA]</scope>
    <source>
        <strain evidence="5">Pan2503</strain>
    </source>
</reference>
<accession>A0A7V8NWX0</accession>
<evidence type="ECO:0000256" key="1">
    <source>
        <dbReference type="ARBA" id="ARBA00022723"/>
    </source>
</evidence>
<dbReference type="InterPro" id="IPR050072">
    <property type="entry name" value="Peptidase_M20A"/>
</dbReference>